<proteinExistence type="predicted"/>
<dbReference type="EMBL" id="LAZR01019383">
    <property type="protein sequence ID" value="KKL92749.1"/>
    <property type="molecule type" value="Genomic_DNA"/>
</dbReference>
<organism evidence="1">
    <name type="scientific">marine sediment metagenome</name>
    <dbReference type="NCBI Taxonomy" id="412755"/>
    <lineage>
        <taxon>unclassified sequences</taxon>
        <taxon>metagenomes</taxon>
        <taxon>ecological metagenomes</taxon>
    </lineage>
</organism>
<gene>
    <name evidence="1" type="ORF">LCGC14_1881530</name>
</gene>
<dbReference type="AlphaFoldDB" id="A0A0F9G264"/>
<evidence type="ECO:0000313" key="1">
    <source>
        <dbReference type="EMBL" id="KKL92749.1"/>
    </source>
</evidence>
<feature type="non-terminal residue" evidence="1">
    <location>
        <position position="1"/>
    </location>
</feature>
<comment type="caution">
    <text evidence="1">The sequence shown here is derived from an EMBL/GenBank/DDBJ whole genome shotgun (WGS) entry which is preliminary data.</text>
</comment>
<protein>
    <submittedName>
        <fullName evidence="1">Uncharacterized protein</fullName>
    </submittedName>
</protein>
<name>A0A0F9G264_9ZZZZ</name>
<sequence>DIMYEISCVIEGLVPLMNDRFNPLLTEMPRPKKGKGEWKKQLPLKMWKDKDGVYMPADNFRMMLIGNKHRVGAAKILGSYIESKKATEYLNFCKSCVWVLGQKDPLKVYIIKKRTTYDDYDERSFINASGSRSITRRPIFKTPWSFEFIVQVTDEQFGEQKIKEFFDVAGLRCGLGAYGPTFGRFLVTKWELKAN</sequence>
<reference evidence="1" key="1">
    <citation type="journal article" date="2015" name="Nature">
        <title>Complex archaea that bridge the gap between prokaryotes and eukaryotes.</title>
        <authorList>
            <person name="Spang A."/>
            <person name="Saw J.H."/>
            <person name="Jorgensen S.L."/>
            <person name="Zaremba-Niedzwiedzka K."/>
            <person name="Martijn J."/>
            <person name="Lind A.E."/>
            <person name="van Eijk R."/>
            <person name="Schleper C."/>
            <person name="Guy L."/>
            <person name="Ettema T.J."/>
        </authorList>
    </citation>
    <scope>NUCLEOTIDE SEQUENCE</scope>
</reference>
<accession>A0A0F9G264</accession>